<keyword evidence="1" id="KW-0732">Signal</keyword>
<dbReference type="EMBL" id="FOCL01000006">
    <property type="protein sequence ID" value="SEO20956.1"/>
    <property type="molecule type" value="Genomic_DNA"/>
</dbReference>
<feature type="chain" id="PRO_5011628709" evidence="1">
    <location>
        <begin position="20"/>
        <end position="308"/>
    </location>
</feature>
<proteinExistence type="predicted"/>
<keyword evidence="3" id="KW-1185">Reference proteome</keyword>
<gene>
    <name evidence="2" type="ORF">SAMN05192574_10688</name>
</gene>
<sequence>MKKLLLILILTSASLFVKAQQINRFNPDTIRTIVIDSLVDIRSHKLNAQDFIDAVLADTGFYKAFQNMKKFGFTAENRIFTYDNKNKVSGRIYRKILHSNAAGKHKIEYIAKKDSGDVYKKNGKYQLYTVEMFDFIFMNAYNSDFTKGYALPGSGGKNESYKSKLKALIFTPGRKINGIPFISSKTEIFGDDMRQYYYYEFARGKYLDTIPVYRFKVRCKPSTSDSDTMIKEMTTIFDERTFQILGRYIDMKFSNMFFDFNVQMNIELNNFDGEPLPTKITYQGNWNIPFHKEERASFLIVHKDYKKE</sequence>
<organism evidence="2 3">
    <name type="scientific">Mucilaginibacter gossypiicola</name>
    <dbReference type="NCBI Taxonomy" id="551995"/>
    <lineage>
        <taxon>Bacteria</taxon>
        <taxon>Pseudomonadati</taxon>
        <taxon>Bacteroidota</taxon>
        <taxon>Sphingobacteriia</taxon>
        <taxon>Sphingobacteriales</taxon>
        <taxon>Sphingobacteriaceae</taxon>
        <taxon>Mucilaginibacter</taxon>
    </lineage>
</organism>
<dbReference type="Proteomes" id="UP000198942">
    <property type="component" value="Unassembled WGS sequence"/>
</dbReference>
<evidence type="ECO:0000313" key="3">
    <source>
        <dbReference type="Proteomes" id="UP000198942"/>
    </source>
</evidence>
<dbReference type="OrthoDB" id="650691at2"/>
<dbReference type="STRING" id="551995.SAMN05192574_10688"/>
<evidence type="ECO:0000256" key="1">
    <source>
        <dbReference type="SAM" id="SignalP"/>
    </source>
</evidence>
<name>A0A1H8MUR9_9SPHI</name>
<feature type="signal peptide" evidence="1">
    <location>
        <begin position="1"/>
        <end position="19"/>
    </location>
</feature>
<reference evidence="3" key="1">
    <citation type="submission" date="2016-10" db="EMBL/GenBank/DDBJ databases">
        <authorList>
            <person name="Varghese N."/>
            <person name="Submissions S."/>
        </authorList>
    </citation>
    <scope>NUCLEOTIDE SEQUENCE [LARGE SCALE GENOMIC DNA]</scope>
    <source>
        <strain evidence="3">Gh-48</strain>
    </source>
</reference>
<accession>A0A1H8MUR9</accession>
<dbReference type="AlphaFoldDB" id="A0A1H8MUR9"/>
<dbReference type="RefSeq" id="WP_091213751.1">
    <property type="nucleotide sequence ID" value="NZ_FOCL01000006.1"/>
</dbReference>
<evidence type="ECO:0000313" key="2">
    <source>
        <dbReference type="EMBL" id="SEO20956.1"/>
    </source>
</evidence>
<protein>
    <submittedName>
        <fullName evidence="2">Uncharacterized protein</fullName>
    </submittedName>
</protein>